<reference evidence="2" key="1">
    <citation type="submission" date="2025-08" db="UniProtKB">
        <authorList>
            <consortium name="Ensembl"/>
        </authorList>
    </citation>
    <scope>IDENTIFICATION</scope>
</reference>
<reference evidence="2" key="2">
    <citation type="submission" date="2025-09" db="UniProtKB">
        <authorList>
            <consortium name="Ensembl"/>
        </authorList>
    </citation>
    <scope>IDENTIFICATION</scope>
</reference>
<dbReference type="Ensembl" id="ENSSOCT00000009409.1">
    <property type="protein sequence ID" value="ENSSOCP00000009169.1"/>
    <property type="gene ID" value="ENSSOCG00000007021.1"/>
</dbReference>
<dbReference type="PROSITE" id="PS50004">
    <property type="entry name" value="C2"/>
    <property type="match status" value="1"/>
</dbReference>
<feature type="domain" description="C2" evidence="1">
    <location>
        <begin position="1"/>
        <end position="59"/>
    </location>
</feature>
<dbReference type="Pfam" id="PF00168">
    <property type="entry name" value="C2"/>
    <property type="match status" value="1"/>
</dbReference>
<evidence type="ECO:0000313" key="3">
    <source>
        <dbReference type="Proteomes" id="UP000694551"/>
    </source>
</evidence>
<evidence type="ECO:0000259" key="1">
    <source>
        <dbReference type="PROSITE" id="PS50004"/>
    </source>
</evidence>
<dbReference type="SUPFAM" id="SSF49562">
    <property type="entry name" value="C2 domain (Calcium/lipid-binding domain, CaLB)"/>
    <property type="match status" value="1"/>
</dbReference>
<protein>
    <recommendedName>
        <fullName evidence="1">C2 domain-containing protein</fullName>
    </recommendedName>
</protein>
<dbReference type="Gene3D" id="2.60.40.150">
    <property type="entry name" value="C2 domain"/>
    <property type="match status" value="1"/>
</dbReference>
<keyword evidence="3" id="KW-1185">Reference proteome</keyword>
<dbReference type="Proteomes" id="UP000694551">
    <property type="component" value="Unplaced"/>
</dbReference>
<sequence length="59" mass="7160">MMTASDCYVRLWLPSASNGKLRTKTIRNSDNPVWNETFYFRIQREVEVLKKKRKCHHFE</sequence>
<proteinExistence type="predicted"/>
<dbReference type="InterPro" id="IPR035892">
    <property type="entry name" value="C2_domain_sf"/>
</dbReference>
<dbReference type="InterPro" id="IPR000008">
    <property type="entry name" value="C2_dom"/>
</dbReference>
<dbReference type="AlphaFoldDB" id="A0A8D0KTT9"/>
<organism evidence="2 3">
    <name type="scientific">Strix occidentalis caurina</name>
    <name type="common">northern spotted owl</name>
    <dbReference type="NCBI Taxonomy" id="311401"/>
    <lineage>
        <taxon>Eukaryota</taxon>
        <taxon>Metazoa</taxon>
        <taxon>Chordata</taxon>
        <taxon>Craniata</taxon>
        <taxon>Vertebrata</taxon>
        <taxon>Euteleostomi</taxon>
        <taxon>Archelosauria</taxon>
        <taxon>Archosauria</taxon>
        <taxon>Dinosauria</taxon>
        <taxon>Saurischia</taxon>
        <taxon>Theropoda</taxon>
        <taxon>Coelurosauria</taxon>
        <taxon>Aves</taxon>
        <taxon>Neognathae</taxon>
        <taxon>Neoaves</taxon>
        <taxon>Telluraves</taxon>
        <taxon>Strigiformes</taxon>
        <taxon>Strigidae</taxon>
        <taxon>Strix</taxon>
    </lineage>
</organism>
<name>A0A8D0KTT9_STROC</name>
<accession>A0A8D0KTT9</accession>
<evidence type="ECO:0000313" key="2">
    <source>
        <dbReference type="Ensembl" id="ENSSOCP00000009169.1"/>
    </source>
</evidence>